<dbReference type="Proteomes" id="UP000017747">
    <property type="component" value="Unassembled WGS sequence"/>
</dbReference>
<protein>
    <submittedName>
        <fullName evidence="2">Transposase IS605</fullName>
    </submittedName>
</protein>
<organism evidence="2 3">
    <name type="scientific">Youngiibacter fragilis 232.1</name>
    <dbReference type="NCBI Taxonomy" id="994573"/>
    <lineage>
        <taxon>Bacteria</taxon>
        <taxon>Bacillati</taxon>
        <taxon>Bacillota</taxon>
        <taxon>Clostridia</taxon>
        <taxon>Eubacteriales</taxon>
        <taxon>Clostridiaceae</taxon>
        <taxon>Youngiibacter</taxon>
    </lineage>
</organism>
<gene>
    <name evidence="2" type="ORF">T472_0212620</name>
</gene>
<dbReference type="InterPro" id="IPR021027">
    <property type="entry name" value="Transposase_put_HTH"/>
</dbReference>
<proteinExistence type="predicted"/>
<keyword evidence="3" id="KW-1185">Reference proteome</keyword>
<name>V7I1T4_9CLOT</name>
<reference evidence="2 3" key="1">
    <citation type="journal article" date="2014" name="Genome Announc.">
        <title>Genome Sequence of Youngiibacter fragilis, the Type Strain of the Genus Youngiibacter.</title>
        <authorList>
            <person name="Wawrik C.B."/>
            <person name="Callaghan A.V."/>
            <person name="Stamps B.W."/>
            <person name="Wawrik B."/>
        </authorList>
    </citation>
    <scope>NUCLEOTIDE SEQUENCE [LARGE SCALE GENOMIC DNA]</scope>
    <source>
        <strain evidence="2 3">232.1</strain>
    </source>
</reference>
<evidence type="ECO:0000313" key="2">
    <source>
        <dbReference type="EMBL" id="ETA80195.1"/>
    </source>
</evidence>
<feature type="domain" description="Transposase putative helix-turn-helix" evidence="1">
    <location>
        <begin position="1"/>
        <end position="29"/>
    </location>
</feature>
<sequence>MLQHKAYEYRIYPDKKQETLIAKTIGSSR</sequence>
<feature type="non-terminal residue" evidence="2">
    <location>
        <position position="29"/>
    </location>
</feature>
<evidence type="ECO:0000313" key="3">
    <source>
        <dbReference type="Proteomes" id="UP000017747"/>
    </source>
</evidence>
<evidence type="ECO:0000259" key="1">
    <source>
        <dbReference type="Pfam" id="PF12323"/>
    </source>
</evidence>
<comment type="caution">
    <text evidence="2">The sequence shown here is derived from an EMBL/GenBank/DDBJ whole genome shotgun (WGS) entry which is preliminary data.</text>
</comment>
<accession>V7I1T4</accession>
<dbReference type="Pfam" id="PF12323">
    <property type="entry name" value="HTH_OrfB_IS605"/>
    <property type="match status" value="1"/>
</dbReference>
<dbReference type="AlphaFoldDB" id="V7I1T4"/>
<dbReference type="EMBL" id="AXUN02000185">
    <property type="protein sequence ID" value="ETA80195.1"/>
    <property type="molecule type" value="Genomic_DNA"/>
</dbReference>